<dbReference type="Gene3D" id="1.25.10.10">
    <property type="entry name" value="Leucine-rich Repeat Variant"/>
    <property type="match status" value="2"/>
</dbReference>
<dbReference type="InterPro" id="IPR011989">
    <property type="entry name" value="ARM-like"/>
</dbReference>
<proteinExistence type="predicted"/>
<protein>
    <recommendedName>
        <fullName evidence="4">TOG domain-containing protein</fullName>
    </recommendedName>
</protein>
<reference evidence="2 3" key="1">
    <citation type="journal article" date="2022" name="bioRxiv">
        <title>Genomics of Preaxostyla Flagellates Illuminates Evolutionary Transitions and the Path Towards Mitochondrial Loss.</title>
        <authorList>
            <person name="Novak L.V.F."/>
            <person name="Treitli S.C."/>
            <person name="Pyrih J."/>
            <person name="Halakuc P."/>
            <person name="Pipaliya S.V."/>
            <person name="Vacek V."/>
            <person name="Brzon O."/>
            <person name="Soukal P."/>
            <person name="Eme L."/>
            <person name="Dacks J.B."/>
            <person name="Karnkowska A."/>
            <person name="Elias M."/>
            <person name="Hampl V."/>
        </authorList>
    </citation>
    <scope>NUCLEOTIDE SEQUENCE [LARGE SCALE GENOMIC DNA]</scope>
    <source>
        <strain evidence="2">NAU3</strain>
        <tissue evidence="2">Gut</tissue>
    </source>
</reference>
<feature type="compositionally biased region" description="Basic and acidic residues" evidence="1">
    <location>
        <begin position="647"/>
        <end position="663"/>
    </location>
</feature>
<dbReference type="PANTHER" id="PTHR21567">
    <property type="entry name" value="CLASP"/>
    <property type="match status" value="1"/>
</dbReference>
<feature type="compositionally biased region" description="Low complexity" evidence="1">
    <location>
        <begin position="799"/>
        <end position="830"/>
    </location>
</feature>
<dbReference type="InterPro" id="IPR016024">
    <property type="entry name" value="ARM-type_fold"/>
</dbReference>
<sequence>MAGSTLSMNRNNMNYDGPFIDNFRVSRDGNGLQIYWGISGYGGGFPPTNLKKNSRLQAELDRFGCSDLSREIDSYSCPVRVYYHQLAQVEQPRSHLPVLVHDLCLHLLSRFADPIFSILMTRNIKDGIWEKLDKWMENKGGSYAHHNLRIYHSAPIYRSMEASRNNKHVFKQKGQLIHINDFPPSFAHPNVTSSASPSPKLNSDSSPLLRRRVRKPTFFFPSNPEEQKIPPLITQPQDNLHLHDQSQLFYPIDPNIVFSPIVFLSPPDLEIRSALLATESKVWTEQNEGISKIVNLARKYPEELKKHLHATIIALCNLITNLRSSLARSALAATAELFLIFARMLEGEVDLTLRCVMKKVLDSNDFITTGVDSVLGAIFLRSITPPFCPELTTHSPTSFAKIVLKLLPFQSSKAINVKLRCYRFVGYALAQFPHFPSMLAPSPKIHPFSSFSVPSRSFSHFHHGSQSLFAWRDFGAILTIVWKGVSDASSQCRDEARVALSEILRRTQNIGDAERSDEDQEPVTVWAKRYIAKSDDCARFVRIASEVMDNMEPYSKFFVHFNRDTTDDKNDPGTHKAEISSRSPNGSRNTSRMDDIFDPTFTPSASFRSTRSDLKSPRSRLVRRRRADSEGKVEGIEPIIPTSSFSRETEQRSRTNDTNRDLRPPTNTFDDLPTVFPNQPRTSTTSESHTMLSQPNTSSSSQPTSRLALSRRSRKSTQTRNEERRGGLDPVRRGQTSSVEVSGSVAISVEQMLFDLRSFDPTQQIQGLQTLETLLTTIPIPTICFVAHISTNTLEPSFSRSPSPQHLHSPPLTSQHSMHSPVSVSSSSSHTVPRNITSGCAIILNNLVPLLDDDCDDVQEKAILVLGNTFTILRSGMEDRLKAICDILRCASKQNVATVKLQPAFDASLEAKAVKFLEYVDPQDTDSADAFLGSFGLTTDESLADFIKAIVVLLSIPSQSITTAAMKMLDPVITKSSPKVTLALVEADVIPQLITVLNPLSLPFAEAVDVHTNLMQIIWNSIWLATPGGLTSGHERTEQLLETDKNQ</sequence>
<name>A0ABQ9WZU1_9EUKA</name>
<dbReference type="Proteomes" id="UP001281761">
    <property type="component" value="Unassembled WGS sequence"/>
</dbReference>
<feature type="compositionally biased region" description="Low complexity" evidence="1">
    <location>
        <begin position="693"/>
        <end position="708"/>
    </location>
</feature>
<accession>A0ABQ9WZU1</accession>
<organism evidence="2 3">
    <name type="scientific">Blattamonas nauphoetae</name>
    <dbReference type="NCBI Taxonomy" id="2049346"/>
    <lineage>
        <taxon>Eukaryota</taxon>
        <taxon>Metamonada</taxon>
        <taxon>Preaxostyla</taxon>
        <taxon>Oxymonadida</taxon>
        <taxon>Blattamonas</taxon>
    </lineage>
</organism>
<comment type="caution">
    <text evidence="2">The sequence shown here is derived from an EMBL/GenBank/DDBJ whole genome shotgun (WGS) entry which is preliminary data.</text>
</comment>
<gene>
    <name evidence="2" type="ORF">BLNAU_20138</name>
</gene>
<feature type="compositionally biased region" description="Polar residues" evidence="1">
    <location>
        <begin position="580"/>
        <end position="590"/>
    </location>
</feature>
<evidence type="ECO:0000313" key="3">
    <source>
        <dbReference type="Proteomes" id="UP001281761"/>
    </source>
</evidence>
<dbReference type="EMBL" id="JARBJD010000278">
    <property type="protein sequence ID" value="KAK2944962.1"/>
    <property type="molecule type" value="Genomic_DNA"/>
</dbReference>
<feature type="region of interest" description="Disordered" evidence="1">
    <location>
        <begin position="795"/>
        <end position="830"/>
    </location>
</feature>
<dbReference type="SUPFAM" id="SSF48371">
    <property type="entry name" value="ARM repeat"/>
    <property type="match status" value="1"/>
</dbReference>
<feature type="compositionally biased region" description="Polar residues" evidence="1">
    <location>
        <begin position="676"/>
        <end position="692"/>
    </location>
</feature>
<feature type="compositionally biased region" description="Basic and acidic residues" evidence="1">
    <location>
        <begin position="720"/>
        <end position="732"/>
    </location>
</feature>
<feature type="region of interest" description="Disordered" evidence="1">
    <location>
        <begin position="565"/>
        <end position="737"/>
    </location>
</feature>
<keyword evidence="3" id="KW-1185">Reference proteome</keyword>
<evidence type="ECO:0000256" key="1">
    <source>
        <dbReference type="SAM" id="MobiDB-lite"/>
    </source>
</evidence>
<feature type="compositionally biased region" description="Basic and acidic residues" evidence="1">
    <location>
        <begin position="565"/>
        <end position="579"/>
    </location>
</feature>
<evidence type="ECO:0008006" key="4">
    <source>
        <dbReference type="Google" id="ProtNLM"/>
    </source>
</evidence>
<feature type="compositionally biased region" description="Basic residues" evidence="1">
    <location>
        <begin position="617"/>
        <end position="626"/>
    </location>
</feature>
<evidence type="ECO:0000313" key="2">
    <source>
        <dbReference type="EMBL" id="KAK2944962.1"/>
    </source>
</evidence>